<evidence type="ECO:0000256" key="1">
    <source>
        <dbReference type="ARBA" id="ARBA00005253"/>
    </source>
</evidence>
<dbReference type="PANTHER" id="PTHR23048">
    <property type="entry name" value="MYOSIN LIGHT CHAIN 1, 3"/>
    <property type="match status" value="1"/>
</dbReference>
<dbReference type="Gene3D" id="1.10.238.10">
    <property type="entry name" value="EF-hand"/>
    <property type="match status" value="1"/>
</dbReference>
<evidence type="ECO:0000256" key="3">
    <source>
        <dbReference type="ARBA" id="ARBA00022723"/>
    </source>
</evidence>
<evidence type="ECO:0000313" key="9">
    <source>
        <dbReference type="Proteomes" id="UP000224006"/>
    </source>
</evidence>
<feature type="region of interest" description="Disordered" evidence="6">
    <location>
        <begin position="31"/>
        <end position="104"/>
    </location>
</feature>
<evidence type="ECO:0000259" key="7">
    <source>
        <dbReference type="PROSITE" id="PS50222"/>
    </source>
</evidence>
<dbReference type="GO" id="GO:0016460">
    <property type="term" value="C:myosin II complex"/>
    <property type="evidence" value="ECO:0007669"/>
    <property type="project" value="TreeGrafter"/>
</dbReference>
<dbReference type="PROSITE" id="PS50222">
    <property type="entry name" value="EF_HAND_2"/>
    <property type="match status" value="1"/>
</dbReference>
<dbReference type="PANTHER" id="PTHR23048:SF0">
    <property type="entry name" value="CALMODULIN LIKE 3"/>
    <property type="match status" value="1"/>
</dbReference>
<evidence type="ECO:0000256" key="4">
    <source>
        <dbReference type="ARBA" id="ARBA00022737"/>
    </source>
</evidence>
<dbReference type="STRING" id="94643.A0A2A9MJF0"/>
<dbReference type="EMBL" id="NWUJ01000002">
    <property type="protein sequence ID" value="PFH37314.1"/>
    <property type="molecule type" value="Genomic_DNA"/>
</dbReference>
<sequence length="285" mass="31745">MVFSPSGLQPASREDLAGRFLALGRTTGHDSIGAAVRGVPGADEKRRASLRRGIPSQTPDREAEDQRTFSGTGGRGLSRTQKATPSNTEQKAAGGLRKKASGVGKGNAALTKQLLNDINAGGDRDPLQERHHKQFIRDCVECFTFHDVDNDGFVPTEELPWMLRNLGQFWTIEDLKGLDTKLRHQGISQLDVTQFIDLVAEEQDRRKLNVGKLAEAFHVMDRLNKNNVALTDLRHYMKIFGERMSDDDWKTLLKITIDVKEGYKAVAIKQPAFLEMFAKSVEDSI</sequence>
<dbReference type="RefSeq" id="XP_029221323.1">
    <property type="nucleotide sequence ID" value="XM_029362358.1"/>
</dbReference>
<accession>A0A2A9MJF0</accession>
<dbReference type="Proteomes" id="UP000224006">
    <property type="component" value="Chromosome II"/>
</dbReference>
<gene>
    <name evidence="8" type="ORF">BESB_037720</name>
</gene>
<evidence type="ECO:0000256" key="6">
    <source>
        <dbReference type="SAM" id="MobiDB-lite"/>
    </source>
</evidence>
<feature type="compositionally biased region" description="Polar residues" evidence="6">
    <location>
        <begin position="78"/>
        <end position="90"/>
    </location>
</feature>
<reference evidence="8 9" key="1">
    <citation type="submission" date="2017-09" db="EMBL/GenBank/DDBJ databases">
        <title>Genome sequencing of Besnoitia besnoiti strain Bb-Ger1.</title>
        <authorList>
            <person name="Schares G."/>
            <person name="Venepally P."/>
            <person name="Lorenzi H.A."/>
        </authorList>
    </citation>
    <scope>NUCLEOTIDE SEQUENCE [LARGE SCALE GENOMIC DNA]</scope>
    <source>
        <strain evidence="8 9">Bb-Ger1</strain>
    </source>
</reference>
<organism evidence="8 9">
    <name type="scientific">Besnoitia besnoiti</name>
    <name type="common">Apicomplexan protozoan</name>
    <dbReference type="NCBI Taxonomy" id="94643"/>
    <lineage>
        <taxon>Eukaryota</taxon>
        <taxon>Sar</taxon>
        <taxon>Alveolata</taxon>
        <taxon>Apicomplexa</taxon>
        <taxon>Conoidasida</taxon>
        <taxon>Coccidia</taxon>
        <taxon>Eucoccidiorida</taxon>
        <taxon>Eimeriorina</taxon>
        <taxon>Sarcocystidae</taxon>
        <taxon>Besnoitia</taxon>
    </lineage>
</organism>
<evidence type="ECO:0000313" key="8">
    <source>
        <dbReference type="EMBL" id="PFH37314.1"/>
    </source>
</evidence>
<dbReference type="OrthoDB" id="329469at2759"/>
<keyword evidence="5" id="KW-0007">Acetylation</keyword>
<evidence type="ECO:0000256" key="2">
    <source>
        <dbReference type="ARBA" id="ARBA00020786"/>
    </source>
</evidence>
<keyword evidence="3" id="KW-0479">Metal-binding</keyword>
<dbReference type="GO" id="GO:0005509">
    <property type="term" value="F:calcium ion binding"/>
    <property type="evidence" value="ECO:0007669"/>
    <property type="project" value="InterPro"/>
</dbReference>
<dbReference type="KEGG" id="bbes:BESB_037720"/>
<keyword evidence="4" id="KW-0677">Repeat</keyword>
<proteinExistence type="inferred from homology"/>
<dbReference type="InterPro" id="IPR002048">
    <property type="entry name" value="EF_hand_dom"/>
</dbReference>
<dbReference type="InterPro" id="IPR050230">
    <property type="entry name" value="CALM/Myosin/TropC-like"/>
</dbReference>
<protein>
    <recommendedName>
        <fullName evidence="2">Calmodulin</fullName>
    </recommendedName>
</protein>
<comment type="caution">
    <text evidence="8">The sequence shown here is derived from an EMBL/GenBank/DDBJ whole genome shotgun (WGS) entry which is preliminary data.</text>
</comment>
<dbReference type="GeneID" id="40308753"/>
<dbReference type="VEuPathDB" id="ToxoDB:BESB_037720"/>
<comment type="similarity">
    <text evidence="1">Belongs to the centrin family.</text>
</comment>
<dbReference type="FunFam" id="1.10.238.10:FF:000178">
    <property type="entry name" value="Calmodulin-2 A"/>
    <property type="match status" value="1"/>
</dbReference>
<keyword evidence="9" id="KW-1185">Reference proteome</keyword>
<dbReference type="InterPro" id="IPR011992">
    <property type="entry name" value="EF-hand-dom_pair"/>
</dbReference>
<name>A0A2A9MJF0_BESBE</name>
<evidence type="ECO:0000256" key="5">
    <source>
        <dbReference type="ARBA" id="ARBA00022990"/>
    </source>
</evidence>
<dbReference type="SUPFAM" id="SSF47473">
    <property type="entry name" value="EF-hand"/>
    <property type="match status" value="1"/>
</dbReference>
<feature type="domain" description="EF-hand" evidence="7">
    <location>
        <begin position="134"/>
        <end position="169"/>
    </location>
</feature>
<dbReference type="AlphaFoldDB" id="A0A2A9MJF0"/>